<protein>
    <submittedName>
        <fullName evidence="2">Uncharacterized protein</fullName>
    </submittedName>
</protein>
<organism evidence="2 3">
    <name type="scientific">Paraburkholderia xenovorans (strain LB400)</name>
    <dbReference type="NCBI Taxonomy" id="266265"/>
    <lineage>
        <taxon>Bacteria</taxon>
        <taxon>Pseudomonadati</taxon>
        <taxon>Pseudomonadota</taxon>
        <taxon>Betaproteobacteria</taxon>
        <taxon>Burkholderiales</taxon>
        <taxon>Burkholderiaceae</taxon>
        <taxon>Paraburkholderia</taxon>
    </lineage>
</organism>
<evidence type="ECO:0000313" key="2">
    <source>
        <dbReference type="EMBL" id="ABE36196.1"/>
    </source>
</evidence>
<proteinExistence type="predicted"/>
<name>Q13I93_PARXL</name>
<reference evidence="2 3" key="1">
    <citation type="journal article" date="2006" name="Proc. Natl. Acad. Sci. U.S.A.">
        <title>Burkholderia xenovorans LB400 harbors a multi-replicon, 9.73-Mbp genome shaped for versatility.</title>
        <authorList>
            <person name="Chain P.S."/>
            <person name="Denef V.J."/>
            <person name="Konstantinidis K.T."/>
            <person name="Vergez L.M."/>
            <person name="Agullo L."/>
            <person name="Reyes V.L."/>
            <person name="Hauser L."/>
            <person name="Cordova M."/>
            <person name="Gomez L."/>
            <person name="Gonzalez M."/>
            <person name="Land M."/>
            <person name="Lao V."/>
            <person name="Larimer F."/>
            <person name="LiPuma J.J."/>
            <person name="Mahenthiralingam E."/>
            <person name="Malfatti S.A."/>
            <person name="Marx C.J."/>
            <person name="Parnell J.J."/>
            <person name="Ramette A."/>
            <person name="Richardson P."/>
            <person name="Seeger M."/>
            <person name="Smith D."/>
            <person name="Spilker T."/>
            <person name="Sul W.J."/>
            <person name="Tsoi T.V."/>
            <person name="Ulrich L.E."/>
            <person name="Zhulin I.B."/>
            <person name="Tiedje J.M."/>
        </authorList>
    </citation>
    <scope>NUCLEOTIDE SEQUENCE [LARGE SCALE GENOMIC DNA]</scope>
    <source>
        <strain evidence="2 3">LB400</strain>
    </source>
</reference>
<dbReference type="AlphaFoldDB" id="Q13I93"/>
<evidence type="ECO:0000313" key="3">
    <source>
        <dbReference type="Proteomes" id="UP000001817"/>
    </source>
</evidence>
<evidence type="ECO:0000256" key="1">
    <source>
        <dbReference type="SAM" id="MobiDB-lite"/>
    </source>
</evidence>
<dbReference type="KEGG" id="bxe:Bxe_C0273"/>
<gene>
    <name evidence="2" type="ORF">Bxe_C0273</name>
</gene>
<dbReference type="eggNOG" id="ENOG50317FU">
    <property type="taxonomic scope" value="Bacteria"/>
</dbReference>
<keyword evidence="3" id="KW-1185">Reference proteome</keyword>
<accession>Q13I93</accession>
<dbReference type="EMBL" id="CP000272">
    <property type="protein sequence ID" value="ABE36196.1"/>
    <property type="molecule type" value="Genomic_DNA"/>
</dbReference>
<feature type="region of interest" description="Disordered" evidence="1">
    <location>
        <begin position="1"/>
        <end position="21"/>
    </location>
</feature>
<dbReference type="Proteomes" id="UP000001817">
    <property type="component" value="Chromosome 3"/>
</dbReference>
<sequence>MSREPLAHRSAGNPPTPHERGVYTRCTGANMFKPTRVRRKAGKTSFKAEFHTRSGRLRIFADGVVSHDLFPPHSWFVIASYSWGSRWGTHPNKVDLLHVLNHFVEQWPDFRHGAGDGVLPDCCMSCG</sequence>